<comment type="caution">
    <text evidence="2">The sequence shown here is derived from an EMBL/GenBank/DDBJ whole genome shotgun (WGS) entry which is preliminary data.</text>
</comment>
<dbReference type="PANTHER" id="PTHR36766:SF70">
    <property type="entry name" value="DISEASE RESISTANCE PROTEIN RGA4"/>
    <property type="match status" value="1"/>
</dbReference>
<dbReference type="Pfam" id="PF00931">
    <property type="entry name" value="NB-ARC"/>
    <property type="match status" value="1"/>
</dbReference>
<keyword evidence="3" id="KW-1185">Reference proteome</keyword>
<evidence type="ECO:0000313" key="3">
    <source>
        <dbReference type="Proteomes" id="UP000541444"/>
    </source>
</evidence>
<name>A0A7J7NJD7_9MAGN</name>
<evidence type="ECO:0000313" key="2">
    <source>
        <dbReference type="EMBL" id="KAF6167213.1"/>
    </source>
</evidence>
<dbReference type="Gene3D" id="3.40.50.300">
    <property type="entry name" value="P-loop containing nucleotide triphosphate hydrolases"/>
    <property type="match status" value="1"/>
</dbReference>
<evidence type="ECO:0000259" key="1">
    <source>
        <dbReference type="Pfam" id="PF00931"/>
    </source>
</evidence>
<dbReference type="GO" id="GO:0043531">
    <property type="term" value="F:ADP binding"/>
    <property type="evidence" value="ECO:0007669"/>
    <property type="project" value="InterPro"/>
</dbReference>
<sequence>MNIVKLQENVHNYLQDKRYVLVLDDIWDNILWEEVRHALPLRVRGRIILTTRNMNVASPIGKTCYIHQLQPLYCELAWYLFSRKAFRNSNPPGHCPHHLKQTAKAIMEECGGLPLAIVAIGGLMSKMEPLS</sequence>
<proteinExistence type="predicted"/>
<dbReference type="OrthoDB" id="598235at2759"/>
<gene>
    <name evidence="2" type="ORF">GIB67_029851</name>
</gene>
<dbReference type="Proteomes" id="UP000541444">
    <property type="component" value="Unassembled WGS sequence"/>
</dbReference>
<dbReference type="EMBL" id="JACGCM010000764">
    <property type="protein sequence ID" value="KAF6167213.1"/>
    <property type="molecule type" value="Genomic_DNA"/>
</dbReference>
<feature type="domain" description="NB-ARC" evidence="1">
    <location>
        <begin position="4"/>
        <end position="89"/>
    </location>
</feature>
<dbReference type="Gene3D" id="1.10.8.430">
    <property type="entry name" value="Helical domain of apoptotic protease-activating factors"/>
    <property type="match status" value="1"/>
</dbReference>
<organism evidence="2 3">
    <name type="scientific">Kingdonia uniflora</name>
    <dbReference type="NCBI Taxonomy" id="39325"/>
    <lineage>
        <taxon>Eukaryota</taxon>
        <taxon>Viridiplantae</taxon>
        <taxon>Streptophyta</taxon>
        <taxon>Embryophyta</taxon>
        <taxon>Tracheophyta</taxon>
        <taxon>Spermatophyta</taxon>
        <taxon>Magnoliopsida</taxon>
        <taxon>Ranunculales</taxon>
        <taxon>Circaeasteraceae</taxon>
        <taxon>Kingdonia</taxon>
    </lineage>
</organism>
<reference evidence="2 3" key="1">
    <citation type="journal article" date="2020" name="IScience">
        <title>Genome Sequencing of the Endangered Kingdonia uniflora (Circaeasteraceae, Ranunculales) Reveals Potential Mechanisms of Evolutionary Specialization.</title>
        <authorList>
            <person name="Sun Y."/>
            <person name="Deng T."/>
            <person name="Zhang A."/>
            <person name="Moore M.J."/>
            <person name="Landis J.B."/>
            <person name="Lin N."/>
            <person name="Zhang H."/>
            <person name="Zhang X."/>
            <person name="Huang J."/>
            <person name="Zhang X."/>
            <person name="Sun H."/>
            <person name="Wang H."/>
        </authorList>
    </citation>
    <scope>NUCLEOTIDE SEQUENCE [LARGE SCALE GENOMIC DNA]</scope>
    <source>
        <strain evidence="2">TB1705</strain>
        <tissue evidence="2">Leaf</tissue>
    </source>
</reference>
<dbReference type="InterPro" id="IPR027417">
    <property type="entry name" value="P-loop_NTPase"/>
</dbReference>
<dbReference type="AlphaFoldDB" id="A0A7J7NJD7"/>
<dbReference type="PRINTS" id="PR00364">
    <property type="entry name" value="DISEASERSIST"/>
</dbReference>
<protein>
    <recommendedName>
        <fullName evidence="1">NB-ARC domain-containing protein</fullName>
    </recommendedName>
</protein>
<dbReference type="SUPFAM" id="SSF52540">
    <property type="entry name" value="P-loop containing nucleoside triphosphate hydrolases"/>
    <property type="match status" value="1"/>
</dbReference>
<dbReference type="InterPro" id="IPR042197">
    <property type="entry name" value="Apaf_helical"/>
</dbReference>
<accession>A0A7J7NJD7</accession>
<dbReference type="InterPro" id="IPR002182">
    <property type="entry name" value="NB-ARC"/>
</dbReference>
<dbReference type="PANTHER" id="PTHR36766">
    <property type="entry name" value="PLANT BROAD-SPECTRUM MILDEW RESISTANCE PROTEIN RPW8"/>
    <property type="match status" value="1"/>
</dbReference>